<dbReference type="InterPro" id="IPR012259">
    <property type="entry name" value="DHFR"/>
</dbReference>
<dbReference type="PROSITE" id="PS51330">
    <property type="entry name" value="DHFR_2"/>
    <property type="match status" value="1"/>
</dbReference>
<dbReference type="GO" id="GO:0046452">
    <property type="term" value="P:dihydrofolate metabolic process"/>
    <property type="evidence" value="ECO:0007669"/>
    <property type="project" value="TreeGrafter"/>
</dbReference>
<dbReference type="Gene3D" id="3.40.430.10">
    <property type="entry name" value="Dihydrofolate Reductase, subunit A"/>
    <property type="match status" value="1"/>
</dbReference>
<dbReference type="PIRSF" id="PIRSF000194">
    <property type="entry name" value="DHFR"/>
    <property type="match status" value="1"/>
</dbReference>
<dbReference type="PANTHER" id="PTHR48069:SF3">
    <property type="entry name" value="DIHYDROFOLATE REDUCTASE"/>
    <property type="match status" value="1"/>
</dbReference>
<dbReference type="SUPFAM" id="SSF53597">
    <property type="entry name" value="Dihydrofolate reductase-like"/>
    <property type="match status" value="1"/>
</dbReference>
<keyword evidence="12" id="KW-1185">Reference proteome</keyword>
<name>A0A7G5IES3_9SPHN</name>
<comment type="similarity">
    <text evidence="2 8 9">Belongs to the dihydrofolate reductase family.</text>
</comment>
<evidence type="ECO:0000256" key="6">
    <source>
        <dbReference type="ARBA" id="ARBA00023002"/>
    </source>
</evidence>
<dbReference type="GO" id="GO:0046655">
    <property type="term" value="P:folic acid metabolic process"/>
    <property type="evidence" value="ECO:0007669"/>
    <property type="project" value="TreeGrafter"/>
</dbReference>
<keyword evidence="4 8" id="KW-0554">One-carbon metabolism</keyword>
<evidence type="ECO:0000313" key="11">
    <source>
        <dbReference type="EMBL" id="QMW21865.1"/>
    </source>
</evidence>
<dbReference type="PRINTS" id="PR00070">
    <property type="entry name" value="DHFR"/>
</dbReference>
<dbReference type="GO" id="GO:0070401">
    <property type="term" value="F:NADP+ binding"/>
    <property type="evidence" value="ECO:0007669"/>
    <property type="project" value="UniProtKB-ARBA"/>
</dbReference>
<dbReference type="EMBL" id="CP059851">
    <property type="protein sequence ID" value="QMW21865.1"/>
    <property type="molecule type" value="Genomic_DNA"/>
</dbReference>
<evidence type="ECO:0000256" key="7">
    <source>
        <dbReference type="ARBA" id="ARBA00025067"/>
    </source>
</evidence>
<dbReference type="PANTHER" id="PTHR48069">
    <property type="entry name" value="DIHYDROFOLATE REDUCTASE"/>
    <property type="match status" value="1"/>
</dbReference>
<dbReference type="InterPro" id="IPR024072">
    <property type="entry name" value="DHFR-like_dom_sf"/>
</dbReference>
<proteinExistence type="inferred from homology"/>
<sequence length="167" mass="18074">MRPAIVLVVARADNGVIGVRGRLPWHVSADLKRFKAMTVGKPVVMGRKTFESIGRPLPGRHNIVLTRQAGWTAEGVTVVPNLAEAIAATGMNPEARAEAIMVIGGGEVYAQAMPIATRIELTEVHVAPDGDAWFELPVSGWREVRRETHAADGDTPGYDFVTLERRG</sequence>
<comment type="pathway">
    <text evidence="1 8">Cofactor biosynthesis; tetrahydrofolate biosynthesis; 5,6,7,8-tetrahydrofolate from 7,8-dihydrofolate: step 1/1.</text>
</comment>
<dbReference type="UniPathway" id="UPA00077">
    <property type="reaction ID" value="UER00158"/>
</dbReference>
<dbReference type="PROSITE" id="PS00075">
    <property type="entry name" value="DHFR_1"/>
    <property type="match status" value="1"/>
</dbReference>
<protein>
    <recommendedName>
        <fullName evidence="3 8">Dihydrofolate reductase</fullName>
        <ecNumber evidence="3 8">1.5.1.3</ecNumber>
    </recommendedName>
</protein>
<evidence type="ECO:0000256" key="9">
    <source>
        <dbReference type="RuleBase" id="RU004474"/>
    </source>
</evidence>
<reference evidence="11 12" key="1">
    <citation type="submission" date="2020-07" db="EMBL/GenBank/DDBJ databases">
        <title>Complete genome sequence for Sandaracinobacter sp. M6.</title>
        <authorList>
            <person name="Tang Y."/>
            <person name="Liu Q."/>
            <person name="Guo Z."/>
            <person name="Lei P."/>
            <person name="Huang B."/>
        </authorList>
    </citation>
    <scope>NUCLEOTIDE SEQUENCE [LARGE SCALE GENOMIC DNA]</scope>
    <source>
        <strain evidence="11 12">M6</strain>
    </source>
</reference>
<organism evidence="11 12">
    <name type="scientific">Sandaracinobacteroides saxicola</name>
    <dbReference type="NCBI Taxonomy" id="2759707"/>
    <lineage>
        <taxon>Bacteria</taxon>
        <taxon>Pseudomonadati</taxon>
        <taxon>Pseudomonadota</taxon>
        <taxon>Alphaproteobacteria</taxon>
        <taxon>Sphingomonadales</taxon>
        <taxon>Sphingosinicellaceae</taxon>
        <taxon>Sandaracinobacteroides</taxon>
    </lineage>
</organism>
<dbReference type="GO" id="GO:0006730">
    <property type="term" value="P:one-carbon metabolic process"/>
    <property type="evidence" value="ECO:0007669"/>
    <property type="project" value="UniProtKB-KW"/>
</dbReference>
<evidence type="ECO:0000256" key="4">
    <source>
        <dbReference type="ARBA" id="ARBA00022563"/>
    </source>
</evidence>
<dbReference type="AlphaFoldDB" id="A0A7G5IES3"/>
<dbReference type="InterPro" id="IPR001796">
    <property type="entry name" value="DHFR_dom"/>
</dbReference>
<dbReference type="FunFam" id="3.40.430.10:FF:000001">
    <property type="entry name" value="Dihydrofolate reductase"/>
    <property type="match status" value="1"/>
</dbReference>
<keyword evidence="5 8" id="KW-0521">NADP</keyword>
<dbReference type="InterPro" id="IPR017925">
    <property type="entry name" value="DHFR_CS"/>
</dbReference>
<dbReference type="EC" id="1.5.1.3" evidence="3 8"/>
<accession>A0A7G5IES3</accession>
<comment type="catalytic activity">
    <reaction evidence="8">
        <text>(6S)-5,6,7,8-tetrahydrofolate + NADP(+) = 7,8-dihydrofolate + NADPH + H(+)</text>
        <dbReference type="Rhea" id="RHEA:15009"/>
        <dbReference type="ChEBI" id="CHEBI:15378"/>
        <dbReference type="ChEBI" id="CHEBI:57451"/>
        <dbReference type="ChEBI" id="CHEBI:57453"/>
        <dbReference type="ChEBI" id="CHEBI:57783"/>
        <dbReference type="ChEBI" id="CHEBI:58349"/>
        <dbReference type="EC" id="1.5.1.3"/>
    </reaction>
</comment>
<evidence type="ECO:0000256" key="2">
    <source>
        <dbReference type="ARBA" id="ARBA00009539"/>
    </source>
</evidence>
<evidence type="ECO:0000256" key="3">
    <source>
        <dbReference type="ARBA" id="ARBA00012856"/>
    </source>
</evidence>
<gene>
    <name evidence="11" type="ORF">H3309_10715</name>
</gene>
<evidence type="ECO:0000256" key="5">
    <source>
        <dbReference type="ARBA" id="ARBA00022857"/>
    </source>
</evidence>
<dbReference type="Pfam" id="PF00186">
    <property type="entry name" value="DHFR_1"/>
    <property type="match status" value="1"/>
</dbReference>
<evidence type="ECO:0000313" key="12">
    <source>
        <dbReference type="Proteomes" id="UP000515292"/>
    </source>
</evidence>
<dbReference type="GO" id="GO:0046654">
    <property type="term" value="P:tetrahydrofolate biosynthetic process"/>
    <property type="evidence" value="ECO:0007669"/>
    <property type="project" value="UniProtKB-UniPathway"/>
</dbReference>
<evidence type="ECO:0000256" key="1">
    <source>
        <dbReference type="ARBA" id="ARBA00004903"/>
    </source>
</evidence>
<dbReference type="CDD" id="cd00209">
    <property type="entry name" value="DHFR"/>
    <property type="match status" value="1"/>
</dbReference>
<keyword evidence="6 8" id="KW-0560">Oxidoreductase</keyword>
<evidence type="ECO:0000259" key="10">
    <source>
        <dbReference type="PROSITE" id="PS51330"/>
    </source>
</evidence>
<dbReference type="RefSeq" id="WP_182294711.1">
    <property type="nucleotide sequence ID" value="NZ_CP059851.1"/>
</dbReference>
<comment type="function">
    <text evidence="7 8">Key enzyme in folate metabolism. Catalyzes an essential reaction for de novo glycine and purine synthesis, and for DNA precursor synthesis.</text>
</comment>
<dbReference type="GO" id="GO:0005829">
    <property type="term" value="C:cytosol"/>
    <property type="evidence" value="ECO:0007669"/>
    <property type="project" value="TreeGrafter"/>
</dbReference>
<feature type="domain" description="DHFR" evidence="10">
    <location>
        <begin position="4"/>
        <end position="165"/>
    </location>
</feature>
<dbReference type="Proteomes" id="UP000515292">
    <property type="component" value="Chromosome"/>
</dbReference>
<dbReference type="KEGG" id="sand:H3309_10715"/>
<dbReference type="GO" id="GO:0004146">
    <property type="term" value="F:dihydrofolate reductase activity"/>
    <property type="evidence" value="ECO:0007669"/>
    <property type="project" value="UniProtKB-EC"/>
</dbReference>
<evidence type="ECO:0000256" key="8">
    <source>
        <dbReference type="PIRNR" id="PIRNR000194"/>
    </source>
</evidence>